<gene>
    <name evidence="12" type="primary">Trim34</name>
</gene>
<dbReference type="Proteomes" id="UP000694547">
    <property type="component" value="Chromosome 1"/>
</dbReference>
<dbReference type="SMART" id="SM00336">
    <property type="entry name" value="BBOX"/>
    <property type="match status" value="1"/>
</dbReference>
<reference evidence="12 13" key="1">
    <citation type="submission" date="2018-10" db="EMBL/GenBank/DDBJ databases">
        <title>Improved assembly of the deer mouse Peromyscus maniculatus genome.</title>
        <authorList>
            <person name="Lassance J.-M."/>
            <person name="Hoekstra H.E."/>
        </authorList>
    </citation>
    <scope>NUCLEOTIDE SEQUENCE [LARGE SCALE GENOMIC DNA]</scope>
</reference>
<dbReference type="PROSITE" id="PS50119">
    <property type="entry name" value="ZF_BBOX"/>
    <property type="match status" value="1"/>
</dbReference>
<dbReference type="InterPro" id="IPR017907">
    <property type="entry name" value="Znf_RING_CS"/>
</dbReference>
<dbReference type="OrthoDB" id="264917at2759"/>
<evidence type="ECO:0000259" key="9">
    <source>
        <dbReference type="PROSITE" id="PS50089"/>
    </source>
</evidence>
<dbReference type="PANTHER" id="PTHR24103">
    <property type="entry name" value="E3 UBIQUITIN-PROTEIN LIGASE TRIM"/>
    <property type="match status" value="1"/>
</dbReference>
<name>A0A6J0DEG8_PERMB</name>
<dbReference type="Gene3D" id="3.30.40.10">
    <property type="entry name" value="Zinc/RING finger domain, C3HC4 (zinc finger)"/>
    <property type="match status" value="1"/>
</dbReference>
<dbReference type="GO" id="GO:0042802">
    <property type="term" value="F:identical protein binding"/>
    <property type="evidence" value="ECO:0007669"/>
    <property type="project" value="Ensembl"/>
</dbReference>
<dbReference type="Gene3D" id="3.30.160.60">
    <property type="entry name" value="Classic Zinc Finger"/>
    <property type="match status" value="1"/>
</dbReference>
<dbReference type="Gene3D" id="2.60.120.920">
    <property type="match status" value="1"/>
</dbReference>
<dbReference type="InterPro" id="IPR001870">
    <property type="entry name" value="B30.2/SPRY"/>
</dbReference>
<dbReference type="InterPro" id="IPR003879">
    <property type="entry name" value="Butyrophylin_SPRY"/>
</dbReference>
<comment type="subcellular location">
    <subcellularLocation>
        <location evidence="1">Cytoplasm</location>
    </subcellularLocation>
</comment>
<dbReference type="InterPro" id="IPR050143">
    <property type="entry name" value="TRIM/RBCC"/>
</dbReference>
<dbReference type="RefSeq" id="XP_042137071.1">
    <property type="nucleotide sequence ID" value="XM_042281137.1"/>
</dbReference>
<dbReference type="InterPro" id="IPR001841">
    <property type="entry name" value="Znf_RING"/>
</dbReference>
<dbReference type="RefSeq" id="XP_015853203.1">
    <property type="nucleotide sequence ID" value="XM_015997717.3"/>
</dbReference>
<keyword evidence="6 8" id="KW-0175">Coiled coil</keyword>
<evidence type="ECO:0000259" key="11">
    <source>
        <dbReference type="PROSITE" id="PS50188"/>
    </source>
</evidence>
<keyword evidence="3" id="KW-0479">Metal-binding</keyword>
<dbReference type="SMART" id="SM00184">
    <property type="entry name" value="RING"/>
    <property type="match status" value="1"/>
</dbReference>
<dbReference type="PROSITE" id="PS50188">
    <property type="entry name" value="B302_SPRY"/>
    <property type="match status" value="1"/>
</dbReference>
<evidence type="ECO:0000259" key="10">
    <source>
        <dbReference type="PROSITE" id="PS50119"/>
    </source>
</evidence>
<dbReference type="PROSITE" id="PS50089">
    <property type="entry name" value="ZF_RING_2"/>
    <property type="match status" value="1"/>
</dbReference>
<dbReference type="InterPro" id="IPR043136">
    <property type="entry name" value="B30.2/SPRY_sf"/>
</dbReference>
<protein>
    <submittedName>
        <fullName evidence="12">Tripartite motif-containing protein 34A-like</fullName>
    </submittedName>
</protein>
<accession>A0A6J0DEG8</accession>
<feature type="domain" description="RING-type" evidence="9">
    <location>
        <begin position="15"/>
        <end position="59"/>
    </location>
</feature>
<dbReference type="CDD" id="cd19761">
    <property type="entry name" value="Bbox2_TRIM5-like"/>
    <property type="match status" value="1"/>
</dbReference>
<evidence type="ECO:0000256" key="6">
    <source>
        <dbReference type="ARBA" id="ARBA00023054"/>
    </source>
</evidence>
<dbReference type="RefSeq" id="XP_006979086.1">
    <property type="nucleotide sequence ID" value="XM_006979024.4"/>
</dbReference>
<dbReference type="RefSeq" id="XP_015853202.1">
    <property type="nucleotide sequence ID" value="XM_015997716.3"/>
</dbReference>
<evidence type="ECO:0000256" key="1">
    <source>
        <dbReference type="ARBA" id="ARBA00004496"/>
    </source>
</evidence>
<dbReference type="InterPro" id="IPR027370">
    <property type="entry name" value="Znf-RING_euk"/>
</dbReference>
<evidence type="ECO:0000256" key="5">
    <source>
        <dbReference type="ARBA" id="ARBA00022833"/>
    </source>
</evidence>
<dbReference type="SUPFAM" id="SSF57850">
    <property type="entry name" value="RING/U-box"/>
    <property type="match status" value="1"/>
</dbReference>
<feature type="domain" description="B30.2/SPRY" evidence="11">
    <location>
        <begin position="283"/>
        <end position="487"/>
    </location>
</feature>
<dbReference type="InterPro" id="IPR013320">
    <property type="entry name" value="ConA-like_dom_sf"/>
</dbReference>
<organism evidence="12 13">
    <name type="scientific">Peromyscus maniculatus bairdii</name>
    <name type="common">Prairie deer mouse</name>
    <dbReference type="NCBI Taxonomy" id="230844"/>
    <lineage>
        <taxon>Eukaryota</taxon>
        <taxon>Metazoa</taxon>
        <taxon>Chordata</taxon>
        <taxon>Craniata</taxon>
        <taxon>Vertebrata</taxon>
        <taxon>Euteleostomi</taxon>
        <taxon>Mammalia</taxon>
        <taxon>Eutheria</taxon>
        <taxon>Euarchontoglires</taxon>
        <taxon>Glires</taxon>
        <taxon>Rodentia</taxon>
        <taxon>Myomorpha</taxon>
        <taxon>Muroidea</taxon>
        <taxon>Cricetidae</taxon>
        <taxon>Neotominae</taxon>
        <taxon>Peromyscus</taxon>
    </lineage>
</organism>
<dbReference type="SMART" id="SM00449">
    <property type="entry name" value="SPRY"/>
    <property type="match status" value="1"/>
</dbReference>
<reference evidence="12" key="3">
    <citation type="submission" date="2025-09" db="UniProtKB">
        <authorList>
            <consortium name="Ensembl"/>
        </authorList>
    </citation>
    <scope>IDENTIFICATION</scope>
</reference>
<dbReference type="InterPro" id="IPR000315">
    <property type="entry name" value="Znf_B-box"/>
</dbReference>
<dbReference type="PRINTS" id="PR01407">
    <property type="entry name" value="BUTYPHLNCDUF"/>
</dbReference>
<dbReference type="InterPro" id="IPR013083">
    <property type="entry name" value="Znf_RING/FYVE/PHD"/>
</dbReference>
<dbReference type="CDD" id="cd15825">
    <property type="entry name" value="SPRY_PRY_TRIM34"/>
    <property type="match status" value="1"/>
</dbReference>
<dbReference type="GO" id="GO:0008270">
    <property type="term" value="F:zinc ion binding"/>
    <property type="evidence" value="ECO:0007669"/>
    <property type="project" value="UniProtKB-KW"/>
</dbReference>
<dbReference type="GO" id="GO:0005737">
    <property type="term" value="C:cytoplasm"/>
    <property type="evidence" value="ECO:0007669"/>
    <property type="project" value="UniProtKB-SubCell"/>
</dbReference>
<dbReference type="GeneTree" id="ENSGT00940000162320"/>
<feature type="coiled-coil region" evidence="8">
    <location>
        <begin position="134"/>
        <end position="240"/>
    </location>
</feature>
<dbReference type="Pfam" id="PF00643">
    <property type="entry name" value="zf-B_box"/>
    <property type="match status" value="1"/>
</dbReference>
<proteinExistence type="predicted"/>
<dbReference type="InterPro" id="IPR003877">
    <property type="entry name" value="SPRY_dom"/>
</dbReference>
<evidence type="ECO:0000256" key="2">
    <source>
        <dbReference type="ARBA" id="ARBA00022490"/>
    </source>
</evidence>
<keyword evidence="4 7" id="KW-0863">Zinc-finger</keyword>
<evidence type="ECO:0000256" key="3">
    <source>
        <dbReference type="ARBA" id="ARBA00022723"/>
    </source>
</evidence>
<dbReference type="Pfam" id="PF13445">
    <property type="entry name" value="zf-RING_UBOX"/>
    <property type="match status" value="1"/>
</dbReference>
<dbReference type="PROSITE" id="PS00518">
    <property type="entry name" value="ZF_RING_1"/>
    <property type="match status" value="1"/>
</dbReference>
<evidence type="ECO:0000256" key="8">
    <source>
        <dbReference type="SAM" id="Coils"/>
    </source>
</evidence>
<evidence type="ECO:0000256" key="7">
    <source>
        <dbReference type="PROSITE-ProRule" id="PRU00024"/>
    </source>
</evidence>
<keyword evidence="13" id="KW-1185">Reference proteome</keyword>
<feature type="domain" description="B box-type" evidence="10">
    <location>
        <begin position="92"/>
        <end position="139"/>
    </location>
</feature>
<dbReference type="FunFam" id="3.30.160.60:FF:000386">
    <property type="entry name" value="Tripartite motif-containing 5 (Predicted)"/>
    <property type="match status" value="1"/>
</dbReference>
<keyword evidence="5" id="KW-0862">Zinc</keyword>
<dbReference type="Ensembl" id="ENSPEMT00000031397.2">
    <property type="protein sequence ID" value="ENSPEMP00000026991.1"/>
    <property type="gene ID" value="ENSPEMG00000022921.2"/>
</dbReference>
<evidence type="ECO:0000256" key="4">
    <source>
        <dbReference type="ARBA" id="ARBA00022771"/>
    </source>
</evidence>
<evidence type="ECO:0000313" key="13">
    <source>
        <dbReference type="Proteomes" id="UP000694547"/>
    </source>
</evidence>
<dbReference type="SUPFAM" id="SSF49899">
    <property type="entry name" value="Concanavalin A-like lectins/glucanases"/>
    <property type="match status" value="1"/>
</dbReference>
<evidence type="ECO:0000313" key="12">
    <source>
        <dbReference type="Ensembl" id="ENSPEMP00000026991.1"/>
    </source>
</evidence>
<dbReference type="GeneID" id="102909699"/>
<reference evidence="12" key="2">
    <citation type="submission" date="2025-08" db="UniProtKB">
        <authorList>
            <consortium name="Ensembl"/>
        </authorList>
    </citation>
    <scope>IDENTIFICATION</scope>
</reference>
<sequence>MASAVPMRVQKEAICPVCQELLKEPLRLGCGHNVCQACITMNRKNAVINPRGKSSCPVCGTRFSFENLQSSQHLADIVERLREVELNPDLEKKRDLCIHHGEKLRLFCKEDRKVICWVCERSREHHGHHTFLQEEAVKECQENLQTALQRLREEHKKAEKLEADIKEDRISWKCQIQTERQRIQTGFNELRRILNEEEQRELKRLQEEEQLILASLAEAEAELAQQSQLVEELISDLERRCQWSTTELLQDMSGVLKWSQIWTLKKPKAVSKKLKKIFQAPDLRDMLCKFRKLTAVRGYWADFTFNPENLNLNLILSEDHRQVTSVPIWPFKCYNNGVLGSKCFFSGKHYWEVDVSKKSAWTLGVYARKRKNLKFDVRRGKNQPNVYHRYKPQNGYWVIGLQDGSKYSIFEDSSNCDPTVLTPFVAVPLHRVGVFLDCEEGIVSFFNVTNHGSPIYTFSQCCFSKPVYPYFNPWDCPAPMTLCLLNS</sequence>
<dbReference type="Pfam" id="PF00622">
    <property type="entry name" value="SPRY"/>
    <property type="match status" value="1"/>
</dbReference>
<dbReference type="InterPro" id="IPR035826">
    <property type="entry name" value="TRIM34_PRY/SPRY"/>
</dbReference>
<keyword evidence="2" id="KW-0963">Cytoplasm</keyword>
<dbReference type="SUPFAM" id="SSF57845">
    <property type="entry name" value="B-box zinc-binding domain"/>
    <property type="match status" value="1"/>
</dbReference>
<dbReference type="AlphaFoldDB" id="A0A6J0DEG8"/>